<evidence type="ECO:0000256" key="2">
    <source>
        <dbReference type="SAM" id="Coils"/>
    </source>
</evidence>
<protein>
    <recommendedName>
        <fullName evidence="3">OmpA-like domain-containing protein</fullName>
    </recommendedName>
</protein>
<dbReference type="PANTHER" id="PTHR30329">
    <property type="entry name" value="STATOR ELEMENT OF FLAGELLAR MOTOR COMPLEX"/>
    <property type="match status" value="1"/>
</dbReference>
<accession>A0A1Z4BR75</accession>
<dbReference type="EMBL" id="CP022022">
    <property type="protein sequence ID" value="ASF43749.1"/>
    <property type="molecule type" value="Genomic_DNA"/>
</dbReference>
<organism evidence="4 5">
    <name type="scientific">Capnocytophaga endodontalis</name>
    <dbReference type="NCBI Taxonomy" id="2708117"/>
    <lineage>
        <taxon>Bacteria</taxon>
        <taxon>Pseudomonadati</taxon>
        <taxon>Bacteroidota</taxon>
        <taxon>Flavobacteriia</taxon>
        <taxon>Flavobacteriales</taxon>
        <taxon>Flavobacteriaceae</taxon>
        <taxon>Capnocytophaga</taxon>
    </lineage>
</organism>
<dbReference type="SUPFAM" id="SSF103088">
    <property type="entry name" value="OmpA-like"/>
    <property type="match status" value="1"/>
</dbReference>
<sequence>MKKFIIALSMLALVTTSCVSKKKYAELEARNKQTEDLLNTATVKLNMCLDEKNNLAYKIESLKNQNDLLKENNQQLINNMGNLTTLTQKGAENLEKSLESLREKDLTIKNLRDAVTRRDSVNLALVQSLKGVLGNLDDQDVDVKVEKGVVFINISDKMLFSSGSYTISKNAKSVLEKVAKVVKNKPDFEFMVEGHTDNVNIKTGCIRDNWDLSVMRATEIVRVLQKDFGVAPERMTAAGRSYYVPLASNGDANGRALNRRTRIVVLPKLDQFYTMIEEGMKDPAIGGKGK</sequence>
<dbReference type="Proteomes" id="UP000197007">
    <property type="component" value="Chromosome"/>
</dbReference>
<evidence type="ECO:0000313" key="4">
    <source>
        <dbReference type="EMBL" id="ASF43749.1"/>
    </source>
</evidence>
<dbReference type="PROSITE" id="PS51257">
    <property type="entry name" value="PROKAR_LIPOPROTEIN"/>
    <property type="match status" value="1"/>
</dbReference>
<evidence type="ECO:0000259" key="3">
    <source>
        <dbReference type="PROSITE" id="PS51123"/>
    </source>
</evidence>
<dbReference type="PROSITE" id="PS51123">
    <property type="entry name" value="OMPA_2"/>
    <property type="match status" value="1"/>
</dbReference>
<dbReference type="GO" id="GO:0016020">
    <property type="term" value="C:membrane"/>
    <property type="evidence" value="ECO:0007669"/>
    <property type="project" value="UniProtKB-UniRule"/>
</dbReference>
<dbReference type="PANTHER" id="PTHR30329:SF21">
    <property type="entry name" value="LIPOPROTEIN YIAD-RELATED"/>
    <property type="match status" value="1"/>
</dbReference>
<evidence type="ECO:0000313" key="5">
    <source>
        <dbReference type="Proteomes" id="UP000197007"/>
    </source>
</evidence>
<dbReference type="InterPro" id="IPR036737">
    <property type="entry name" value="OmpA-like_sf"/>
</dbReference>
<dbReference type="Gene3D" id="3.30.1330.60">
    <property type="entry name" value="OmpA-like domain"/>
    <property type="match status" value="1"/>
</dbReference>
<reference evidence="5" key="1">
    <citation type="submission" date="2017-06" db="EMBL/GenBank/DDBJ databases">
        <title>Complete genome sequence of Capnocytophaga sp. KCOM 1579 (=ChDC OS43) isolated from a human refractory periapical abscess lesion.</title>
        <authorList>
            <person name="Kook J.-K."/>
            <person name="Park S.-N."/>
            <person name="Lim Y.K."/>
            <person name="Roh H."/>
        </authorList>
    </citation>
    <scope>NUCLEOTIDE SEQUENCE [LARGE SCALE GENOMIC DNA]</scope>
    <source>
        <strain evidence="5">ChDC OS43</strain>
    </source>
</reference>
<dbReference type="KEGG" id="capn:CBG49_12045"/>
<feature type="coiled-coil region" evidence="2">
    <location>
        <begin position="24"/>
        <end position="86"/>
    </location>
</feature>
<keyword evidence="1" id="KW-0472">Membrane</keyword>
<keyword evidence="2" id="KW-0175">Coiled coil</keyword>
<keyword evidence="5" id="KW-1185">Reference proteome</keyword>
<dbReference type="RefSeq" id="WP_009412973.1">
    <property type="nucleotide sequence ID" value="NZ_CP022022.1"/>
</dbReference>
<dbReference type="InterPro" id="IPR050330">
    <property type="entry name" value="Bact_OuterMem_StrucFunc"/>
</dbReference>
<evidence type="ECO:0000256" key="1">
    <source>
        <dbReference type="PROSITE-ProRule" id="PRU00473"/>
    </source>
</evidence>
<name>A0A1Z4BR75_9FLAO</name>
<feature type="domain" description="OmpA-like" evidence="3">
    <location>
        <begin position="147"/>
        <end position="269"/>
    </location>
</feature>
<dbReference type="InterPro" id="IPR006665">
    <property type="entry name" value="OmpA-like"/>
</dbReference>
<dbReference type="CDD" id="cd07185">
    <property type="entry name" value="OmpA_C-like"/>
    <property type="match status" value="1"/>
</dbReference>
<gene>
    <name evidence="4" type="ORF">CBG49_12045</name>
</gene>
<dbReference type="AlphaFoldDB" id="A0A1Z4BR75"/>
<proteinExistence type="predicted"/>
<dbReference type="Pfam" id="PF00691">
    <property type="entry name" value="OmpA"/>
    <property type="match status" value="1"/>
</dbReference>